<comment type="caution">
    <text evidence="3">The sequence shown here is derived from an EMBL/GenBank/DDBJ whole genome shotgun (WGS) entry which is preliminary data.</text>
</comment>
<sequence>MKDLISKEVVFNHGIEQVWNAITKAEELSTWFIKADFKAEKGYQYTFTAEPNEKGCTVISGEVKVATPYKLVYSWIVADTKTETIVTWKLTPTASGTKLKLEHSGIANYAGETAIAMFESFNGGWDNCINGLISYLKETINAG</sequence>
<feature type="domain" description="Activator of Hsp90 ATPase homologue 1/2-like C-terminal" evidence="2">
    <location>
        <begin position="15"/>
        <end position="136"/>
    </location>
</feature>
<dbReference type="AlphaFoldDB" id="A0A918R6L1"/>
<reference evidence="3" key="1">
    <citation type="journal article" date="2014" name="Int. J. Syst. Evol. Microbiol.">
        <title>Complete genome sequence of Corynebacterium casei LMG S-19264T (=DSM 44701T), isolated from a smear-ripened cheese.</title>
        <authorList>
            <consortium name="US DOE Joint Genome Institute (JGI-PGF)"/>
            <person name="Walter F."/>
            <person name="Albersmeier A."/>
            <person name="Kalinowski J."/>
            <person name="Ruckert C."/>
        </authorList>
    </citation>
    <scope>NUCLEOTIDE SEQUENCE</scope>
    <source>
        <strain evidence="3">KCTC 12710</strain>
    </source>
</reference>
<evidence type="ECO:0000259" key="2">
    <source>
        <dbReference type="Pfam" id="PF08327"/>
    </source>
</evidence>
<comment type="similarity">
    <text evidence="1">Belongs to the AHA1 family.</text>
</comment>
<reference evidence="3" key="2">
    <citation type="submission" date="2020-09" db="EMBL/GenBank/DDBJ databases">
        <authorList>
            <person name="Sun Q."/>
            <person name="Kim S."/>
        </authorList>
    </citation>
    <scope>NUCLEOTIDE SEQUENCE</scope>
    <source>
        <strain evidence="3">KCTC 12710</strain>
    </source>
</reference>
<evidence type="ECO:0000313" key="4">
    <source>
        <dbReference type="Proteomes" id="UP000636004"/>
    </source>
</evidence>
<dbReference type="CDD" id="cd07814">
    <property type="entry name" value="SRPBCC_CalC_Aha1-like"/>
    <property type="match status" value="1"/>
</dbReference>
<dbReference type="InterPro" id="IPR023393">
    <property type="entry name" value="START-like_dom_sf"/>
</dbReference>
<gene>
    <name evidence="3" type="ORF">GCM10007028_24890</name>
</gene>
<dbReference type="EMBL" id="BMWZ01000005">
    <property type="protein sequence ID" value="GGZ85643.1"/>
    <property type="molecule type" value="Genomic_DNA"/>
</dbReference>
<dbReference type="Pfam" id="PF08327">
    <property type="entry name" value="AHSA1"/>
    <property type="match status" value="1"/>
</dbReference>
<evidence type="ECO:0000256" key="1">
    <source>
        <dbReference type="ARBA" id="ARBA00006817"/>
    </source>
</evidence>
<protein>
    <recommendedName>
        <fullName evidence="2">Activator of Hsp90 ATPase homologue 1/2-like C-terminal domain-containing protein</fullName>
    </recommendedName>
</protein>
<proteinExistence type="inferred from homology"/>
<dbReference type="Proteomes" id="UP000636004">
    <property type="component" value="Unassembled WGS sequence"/>
</dbReference>
<keyword evidence="4" id="KW-1185">Reference proteome</keyword>
<evidence type="ECO:0000313" key="3">
    <source>
        <dbReference type="EMBL" id="GGZ85643.1"/>
    </source>
</evidence>
<dbReference type="InterPro" id="IPR013538">
    <property type="entry name" value="ASHA1/2-like_C"/>
</dbReference>
<dbReference type="RefSeq" id="WP_189361138.1">
    <property type="nucleotide sequence ID" value="NZ_BMWZ01000005.1"/>
</dbReference>
<dbReference type="SUPFAM" id="SSF55961">
    <property type="entry name" value="Bet v1-like"/>
    <property type="match status" value="1"/>
</dbReference>
<organism evidence="3 4">
    <name type="scientific">Algibacter mikhailovii</name>
    <dbReference type="NCBI Taxonomy" id="425498"/>
    <lineage>
        <taxon>Bacteria</taxon>
        <taxon>Pseudomonadati</taxon>
        <taxon>Bacteroidota</taxon>
        <taxon>Flavobacteriia</taxon>
        <taxon>Flavobacteriales</taxon>
        <taxon>Flavobacteriaceae</taxon>
        <taxon>Algibacter</taxon>
    </lineage>
</organism>
<name>A0A918R6L1_9FLAO</name>
<accession>A0A918R6L1</accession>
<dbReference type="Gene3D" id="3.30.530.20">
    <property type="match status" value="1"/>
</dbReference>